<reference evidence="1 2" key="1">
    <citation type="submission" date="2019-02" db="EMBL/GenBank/DDBJ databases">
        <authorList>
            <person name="Khodamoradi S."/>
            <person name="Hahnke R.L."/>
            <person name="Kaempfer P."/>
            <person name="Schumann P."/>
            <person name="Rohde M."/>
            <person name="Steinert M."/>
            <person name="Luzhetskyy A."/>
            <person name="Wink J."/>
            <person name="Ruckert C."/>
        </authorList>
    </citation>
    <scope>NUCLEOTIDE SEQUENCE [LARGE SCALE GENOMIC DNA]</scope>
    <source>
        <strain evidence="1 2">M2</strain>
        <plasmid evidence="2">phim2</plasmid>
    </source>
</reference>
<organism evidence="1 2">
    <name type="scientific">Streptomonospora litoralis</name>
    <dbReference type="NCBI Taxonomy" id="2498135"/>
    <lineage>
        <taxon>Bacteria</taxon>
        <taxon>Bacillati</taxon>
        <taxon>Actinomycetota</taxon>
        <taxon>Actinomycetes</taxon>
        <taxon>Streptosporangiales</taxon>
        <taxon>Nocardiopsidaceae</taxon>
        <taxon>Streptomonospora</taxon>
    </lineage>
</organism>
<sequence length="85" mass="8788">MAVPDGATSVVYSISTVDDEPYLDLTFEFAIGSGGRGEIADAAAQAAADHVLAELAATYPQAQVRAERTYTGSVPGTTWPAPEEA</sequence>
<geneLocation type="plasmid" evidence="2">
    <name>phim2</name>
</geneLocation>
<dbReference type="RefSeq" id="WP_131102956.1">
    <property type="nucleotide sequence ID" value="NZ_CP036456.1"/>
</dbReference>
<keyword evidence="1" id="KW-0614">Plasmid</keyword>
<proteinExistence type="predicted"/>
<dbReference type="Proteomes" id="UP000292235">
    <property type="component" value="Plasmid phiM2"/>
</dbReference>
<gene>
    <name evidence="1" type="ORF">EKD16_25250</name>
</gene>
<dbReference type="AlphaFoldDB" id="A0A4P6QAL0"/>
<dbReference type="KEGG" id="strr:EKD16_25250"/>
<dbReference type="EMBL" id="CP036456">
    <property type="protein sequence ID" value="QBI56791.1"/>
    <property type="molecule type" value="Genomic_DNA"/>
</dbReference>
<name>A0A4P6QAL0_9ACTN</name>
<accession>A0A4P6QAL0</accession>
<protein>
    <submittedName>
        <fullName evidence="1">Uncharacterized protein</fullName>
    </submittedName>
</protein>
<evidence type="ECO:0000313" key="1">
    <source>
        <dbReference type="EMBL" id="QBI56791.1"/>
    </source>
</evidence>
<dbReference type="GeneID" id="39493830"/>
<keyword evidence="2" id="KW-1185">Reference proteome</keyword>
<evidence type="ECO:0000313" key="2">
    <source>
        <dbReference type="Proteomes" id="UP000292235"/>
    </source>
</evidence>